<dbReference type="Proteomes" id="UP001497623">
    <property type="component" value="Unassembled WGS sequence"/>
</dbReference>
<feature type="region of interest" description="Disordered" evidence="1">
    <location>
        <begin position="141"/>
        <end position="200"/>
    </location>
</feature>
<gene>
    <name evidence="3" type="ORF">MNOR_LOCUS13502</name>
</gene>
<evidence type="ECO:0000256" key="2">
    <source>
        <dbReference type="SAM" id="Phobius"/>
    </source>
</evidence>
<feature type="compositionally biased region" description="Polar residues" evidence="1">
    <location>
        <begin position="141"/>
        <end position="167"/>
    </location>
</feature>
<protein>
    <submittedName>
        <fullName evidence="3">Uncharacterized protein</fullName>
    </submittedName>
</protein>
<feature type="transmembrane region" description="Helical" evidence="2">
    <location>
        <begin position="59"/>
        <end position="81"/>
    </location>
</feature>
<comment type="caution">
    <text evidence="3">The sequence shown here is derived from an EMBL/GenBank/DDBJ whole genome shotgun (WGS) entry which is preliminary data.</text>
</comment>
<organism evidence="3 4">
    <name type="scientific">Meganyctiphanes norvegica</name>
    <name type="common">Northern krill</name>
    <name type="synonym">Thysanopoda norvegica</name>
    <dbReference type="NCBI Taxonomy" id="48144"/>
    <lineage>
        <taxon>Eukaryota</taxon>
        <taxon>Metazoa</taxon>
        <taxon>Ecdysozoa</taxon>
        <taxon>Arthropoda</taxon>
        <taxon>Crustacea</taxon>
        <taxon>Multicrustacea</taxon>
        <taxon>Malacostraca</taxon>
        <taxon>Eumalacostraca</taxon>
        <taxon>Eucarida</taxon>
        <taxon>Euphausiacea</taxon>
        <taxon>Euphausiidae</taxon>
        <taxon>Meganyctiphanes</taxon>
    </lineage>
</organism>
<accession>A0AAV2QJH9</accession>
<dbReference type="EMBL" id="CAXKWB010007750">
    <property type="protein sequence ID" value="CAL4088244.1"/>
    <property type="molecule type" value="Genomic_DNA"/>
</dbReference>
<sequence length="261" mass="29809">MKLRYKGLFTPNVAPTRRAYCILFSFVCGVVLLTVGSVFAHVILIHPMSGTRPMHTPPWPMAMCLIVSGVLTVLISCMTAWRYGMDDGDESLLEDDYCSYSKEDPFDHEYGTSRNPYHESKACVQIRRQHCKEYRTCNSSLRSNSDENGNQPCPQSTANCHESGQKLSSHSHYQQTQQCHQNNNQENLPRSEHIPDVGENQHTHPIIQDCIKSQCQNETCVVNNDGHQIVQNRMSHPNKKLFHEQDQNQHKQSESPIINDK</sequence>
<reference evidence="3 4" key="1">
    <citation type="submission" date="2024-05" db="EMBL/GenBank/DDBJ databases">
        <authorList>
            <person name="Wallberg A."/>
        </authorList>
    </citation>
    <scope>NUCLEOTIDE SEQUENCE [LARGE SCALE GENOMIC DNA]</scope>
</reference>
<keyword evidence="2" id="KW-1133">Transmembrane helix</keyword>
<feature type="compositionally biased region" description="Low complexity" evidence="1">
    <location>
        <begin position="168"/>
        <end position="185"/>
    </location>
</feature>
<evidence type="ECO:0000313" key="4">
    <source>
        <dbReference type="Proteomes" id="UP001497623"/>
    </source>
</evidence>
<keyword evidence="4" id="KW-1185">Reference proteome</keyword>
<feature type="transmembrane region" description="Helical" evidence="2">
    <location>
        <begin position="21"/>
        <end position="47"/>
    </location>
</feature>
<evidence type="ECO:0000256" key="1">
    <source>
        <dbReference type="SAM" id="MobiDB-lite"/>
    </source>
</evidence>
<keyword evidence="2" id="KW-0812">Transmembrane</keyword>
<name>A0AAV2QJH9_MEGNR</name>
<proteinExistence type="predicted"/>
<dbReference type="AlphaFoldDB" id="A0AAV2QJH9"/>
<evidence type="ECO:0000313" key="3">
    <source>
        <dbReference type="EMBL" id="CAL4088244.1"/>
    </source>
</evidence>
<feature type="compositionally biased region" description="Basic and acidic residues" evidence="1">
    <location>
        <begin position="189"/>
        <end position="200"/>
    </location>
</feature>
<keyword evidence="2" id="KW-0472">Membrane</keyword>